<accession>S3DVI8</accession>
<comment type="function">
    <text evidence="6">Component of the elongator complex which is required for multiple tRNA modifications, including mcm5U (5-methoxycarbonylmethyl uridine), mcm5s2U (5-methoxycarbonylmethyl-2-thiouridine), and ncm5U (5-carbamoylmethyl uridine). The elongator complex catalyzes formation of carboxymethyluridine in the wobble base at position 34 in tRNAs.</text>
</comment>
<comment type="similarity">
    <text evidence="2 6">Belongs to the ELP1/IKA1 family.</text>
</comment>
<evidence type="ECO:0000259" key="8">
    <source>
        <dbReference type="Pfam" id="PF04762"/>
    </source>
</evidence>
<keyword evidence="13" id="KW-0378">Hydrolase</keyword>
<comment type="pathway">
    <text evidence="1">tRNA modification; 5-methoxycarbonylmethyl-2-thiouridine-tRNA biosynthesis.</text>
</comment>
<feature type="compositionally biased region" description="Basic and acidic residues" evidence="7">
    <location>
        <begin position="192"/>
        <end position="204"/>
    </location>
</feature>
<dbReference type="PANTHER" id="PTHR12747">
    <property type="entry name" value="ELONGATOR COMPLEX PROTEIN 1"/>
    <property type="match status" value="1"/>
</dbReference>
<dbReference type="PIRSF" id="PIRSF017233">
    <property type="entry name" value="IKAP"/>
    <property type="match status" value="1"/>
</dbReference>
<proteinExistence type="inferred from homology"/>
<evidence type="ECO:0000259" key="12">
    <source>
        <dbReference type="Pfam" id="PF23936"/>
    </source>
</evidence>
<dbReference type="EMBL" id="KE145353">
    <property type="protein sequence ID" value="EPE35961.1"/>
    <property type="molecule type" value="Genomic_DNA"/>
</dbReference>
<evidence type="ECO:0000313" key="13">
    <source>
        <dbReference type="EMBL" id="EPE35961.1"/>
    </source>
</evidence>
<comment type="subcellular location">
    <subcellularLocation>
        <location evidence="6">Cytoplasm</location>
    </subcellularLocation>
    <subcellularLocation>
        <location evidence="6">Nucleus</location>
    </subcellularLocation>
</comment>
<dbReference type="InterPro" id="IPR056165">
    <property type="entry name" value="Beta-prop_ELP1_2nd"/>
</dbReference>
<evidence type="ECO:0000256" key="2">
    <source>
        <dbReference type="ARBA" id="ARBA00006086"/>
    </source>
</evidence>
<keyword evidence="14" id="KW-1185">Reference proteome</keyword>
<dbReference type="RefSeq" id="XP_008076779.1">
    <property type="nucleotide sequence ID" value="XM_008078588.1"/>
</dbReference>
<keyword evidence="3 6" id="KW-0963">Cytoplasm</keyword>
<dbReference type="Pfam" id="PF04762">
    <property type="entry name" value="Beta-prop_ELP1_1st"/>
    <property type="match status" value="1"/>
</dbReference>
<dbReference type="GO" id="GO:0002926">
    <property type="term" value="P:tRNA wobble base 5-methoxycarbonylmethyl-2-thiouridinylation"/>
    <property type="evidence" value="ECO:0007669"/>
    <property type="project" value="TreeGrafter"/>
</dbReference>
<keyword evidence="6" id="KW-0539">Nucleus</keyword>
<evidence type="ECO:0000256" key="6">
    <source>
        <dbReference type="PIRNR" id="PIRNR017233"/>
    </source>
</evidence>
<dbReference type="InterPro" id="IPR056169">
    <property type="entry name" value="HB_ELP1"/>
</dbReference>
<dbReference type="GO" id="GO:0005829">
    <property type="term" value="C:cytosol"/>
    <property type="evidence" value="ECO:0007669"/>
    <property type="project" value="TreeGrafter"/>
</dbReference>
<protein>
    <recommendedName>
        <fullName evidence="5 6">Elongator complex protein 1</fullName>
    </recommendedName>
</protein>
<sequence>MRNLRNIRYEPWTPPAQFHGRPVSAATWDLANESIVCTFGPSEDNAVIELVRVKTTPQFQENTRITSWDAPCPNPELACDKILSLHYFSDSLTACLVLAGGDIVVVREEPQPGEDRIEIVGSVDAGITAAKWSPDEELLAITTKADTVVFMSRSFEGITDVAMNGEDLKASNHVSVGWGKKETQFHGKGAKALKDPTMPEKIDEGVLSPNDDSRVSISWRGDGAYLAISKIEDGIRRLIRVYSREGVLDSVSEPVDGLEGALSWRPVGNLIAGVQRLQDRVDVVFFERNGLRHGQFSLRLSAEEMQASGQHITLSWNQDSTVLAVILADSIQLWTMGNYHWYLKQEIKTKHADTSSCSPLVWHQERPLQFLTIGSDHLSTFEYIFTVARGSVIPPHDFGVVGVIDGQNIKITPMKITNVPPPMALHELKVYSNAIDVAFSADGSLFAVLHLDGIAVYEWNPADSESAPSLTGRVTFEKTERADDMYQQITFIGKNSLLVLQPIAASDEPVKKYAFDDDTGRMEKVVSGINTNSIIRTMSSFASDGLSHPFVQTGSGELHSLAFGDHSLGECTFPAYMPWVEIIPYDEGFIAFGMSISGNLYANSRLLVKNCTSFLVTSAHLIFTTTTHLIKFVHIVDAQDLVIPEDDPEIDERCRSVERGSCLVTAMPTALSLVLQMPRGNLETIYPRAMVLAGIRKLIDEKNYKRAFTHCRTQRVDMNLLYDHAPEQFISNIALFVDQVKKISYIDLFLSSLRDEDVTQVMYKETRVPKAAEATPLALNGTSTLIAIEQAFAPNVSKINRICDAFLEVLKTRTATNLQNVITANVCKSPPALEDGLLVVAQFMEKDEAMADKAVEHICFLADVNKLYDNALGLYNLDLALLVAQQSQKDPREYLPFMQKLQEMPDLRRRFSIDDHLGRHSKALTHLHALDAFEELQAYTKKHALYQSALSIYRYTPARHSILTELYAQYLESQSSFKEAALAYESLHNYTSATSCYLSSGPQQWRETLYSALSQTPPISPSALEDLATSLCEALTESKDHFAAAQIHLQYLSSLPNALRSYCKGYHFAEAFLLVAQKQTPELLEEVIDPGLTDALASTTELLADCKAQLLAQVPRIRELRLKAKTDPLAFYEGERSGGIDGDLPDDVSIAASSRLSTNRSLFTRYTGNGTLQTANTGTSRATSKNRRREERKRARGKKGSVYEEEYLVASVGRLIARVESVREEVGRLIEGLVRRGMWERSRAVESAMGDVVGLCKGCIPEVFGTEEEKVENGGEEGEQWKPTGGDAVLADSIRERGLRKGSPVIGAFERLTLLGN</sequence>
<feature type="region of interest" description="Disordered" evidence="7">
    <location>
        <begin position="188"/>
        <end position="207"/>
    </location>
</feature>
<gene>
    <name evidence="13" type="ORF">GLAREA_05299</name>
</gene>
<dbReference type="HOGENOM" id="CLU_001477_0_1_1"/>
<dbReference type="Pfam" id="PF23797">
    <property type="entry name" value="Beta-prop_ELP1_2nd"/>
    <property type="match status" value="1"/>
</dbReference>
<evidence type="ECO:0000259" key="11">
    <source>
        <dbReference type="Pfam" id="PF23925"/>
    </source>
</evidence>
<feature type="domain" description="ELP1 N-terminal second beta-propeller" evidence="9">
    <location>
        <begin position="403"/>
        <end position="664"/>
    </location>
</feature>
<dbReference type="InterPro" id="IPR006849">
    <property type="entry name" value="Elp1"/>
</dbReference>
<dbReference type="GO" id="GO:0042802">
    <property type="term" value="F:identical protein binding"/>
    <property type="evidence" value="ECO:0007669"/>
    <property type="project" value="EnsemblFungi"/>
</dbReference>
<evidence type="ECO:0000259" key="9">
    <source>
        <dbReference type="Pfam" id="PF23797"/>
    </source>
</evidence>
<dbReference type="GO" id="GO:0006357">
    <property type="term" value="P:regulation of transcription by RNA polymerase II"/>
    <property type="evidence" value="ECO:0007669"/>
    <property type="project" value="EnsemblFungi"/>
</dbReference>
<dbReference type="Gene3D" id="2.130.10.10">
    <property type="entry name" value="YVTN repeat-like/Quinoprotein amine dehydrogenase"/>
    <property type="match status" value="1"/>
</dbReference>
<dbReference type="Proteomes" id="UP000016922">
    <property type="component" value="Unassembled WGS sequence"/>
</dbReference>
<evidence type="ECO:0000259" key="10">
    <source>
        <dbReference type="Pfam" id="PF23878"/>
    </source>
</evidence>
<feature type="domain" description="ELP1 three-helical bundle" evidence="12">
    <location>
        <begin position="1083"/>
        <end position="1263"/>
    </location>
</feature>
<dbReference type="Pfam" id="PF23925">
    <property type="entry name" value="A-sol_ELP1"/>
    <property type="match status" value="1"/>
</dbReference>
<dbReference type="SUPFAM" id="SSF69322">
    <property type="entry name" value="Tricorn protease domain 2"/>
    <property type="match status" value="1"/>
</dbReference>
<evidence type="ECO:0000313" key="14">
    <source>
        <dbReference type="Proteomes" id="UP000016922"/>
    </source>
</evidence>
<reference evidence="13 14" key="1">
    <citation type="journal article" date="2013" name="BMC Genomics">
        <title>Genomics-driven discovery of the pneumocandin biosynthetic gene cluster in the fungus Glarea lozoyensis.</title>
        <authorList>
            <person name="Chen L."/>
            <person name="Yue Q."/>
            <person name="Zhang X."/>
            <person name="Xiang M."/>
            <person name="Wang C."/>
            <person name="Li S."/>
            <person name="Che Y."/>
            <person name="Ortiz-Lopez F.J."/>
            <person name="Bills G.F."/>
            <person name="Liu X."/>
            <person name="An Z."/>
        </authorList>
    </citation>
    <scope>NUCLEOTIDE SEQUENCE [LARGE SCALE GENOMIC DNA]</scope>
    <source>
        <strain evidence="14">ATCC 20868 / MF5171</strain>
    </source>
</reference>
<dbReference type="GO" id="GO:0006508">
    <property type="term" value="P:proteolysis"/>
    <property type="evidence" value="ECO:0007669"/>
    <property type="project" value="UniProtKB-KW"/>
</dbReference>
<dbReference type="InterPro" id="IPR015943">
    <property type="entry name" value="WD40/YVTN_repeat-like_dom_sf"/>
</dbReference>
<name>S3DVI8_GLAL2</name>
<dbReference type="Pfam" id="PF23878">
    <property type="entry name" value="TPR_ELP1"/>
    <property type="match status" value="1"/>
</dbReference>
<evidence type="ECO:0000256" key="3">
    <source>
        <dbReference type="ARBA" id="ARBA00022490"/>
    </source>
</evidence>
<dbReference type="InterPro" id="IPR056166">
    <property type="entry name" value="TPR_ELP1"/>
</dbReference>
<evidence type="ECO:0000256" key="4">
    <source>
        <dbReference type="ARBA" id="ARBA00022694"/>
    </source>
</evidence>
<dbReference type="Pfam" id="PF23936">
    <property type="entry name" value="HB_ELP1"/>
    <property type="match status" value="1"/>
</dbReference>
<evidence type="ECO:0000256" key="5">
    <source>
        <dbReference type="ARBA" id="ARBA00029535"/>
    </source>
</evidence>
<dbReference type="OrthoDB" id="40048at2759"/>
<evidence type="ECO:0000256" key="1">
    <source>
        <dbReference type="ARBA" id="ARBA00005043"/>
    </source>
</evidence>
<keyword evidence="13" id="KW-0645">Protease</keyword>
<evidence type="ECO:0000256" key="7">
    <source>
        <dbReference type="SAM" id="MobiDB-lite"/>
    </source>
</evidence>
<dbReference type="InterPro" id="IPR056167">
    <property type="entry name" value="A-sol_ELP1"/>
</dbReference>
<dbReference type="GO" id="GO:0000049">
    <property type="term" value="F:tRNA binding"/>
    <property type="evidence" value="ECO:0007669"/>
    <property type="project" value="EnsemblFungi"/>
</dbReference>
<feature type="domain" description="ELP1 TPR" evidence="10">
    <location>
        <begin position="909"/>
        <end position="1071"/>
    </location>
</feature>
<dbReference type="InterPro" id="IPR056164">
    <property type="entry name" value="Beta-prop_ELP1_1st"/>
</dbReference>
<feature type="domain" description="ELP1 alpha-solenoid" evidence="11">
    <location>
        <begin position="688"/>
        <end position="901"/>
    </location>
</feature>
<dbReference type="OMA" id="WRESLYC"/>
<dbReference type="GO" id="GO:0008233">
    <property type="term" value="F:peptidase activity"/>
    <property type="evidence" value="ECO:0007669"/>
    <property type="project" value="UniProtKB-KW"/>
</dbReference>
<organism evidence="13 14">
    <name type="scientific">Glarea lozoyensis (strain ATCC 20868 / MF5171)</name>
    <dbReference type="NCBI Taxonomy" id="1116229"/>
    <lineage>
        <taxon>Eukaryota</taxon>
        <taxon>Fungi</taxon>
        <taxon>Dikarya</taxon>
        <taxon>Ascomycota</taxon>
        <taxon>Pezizomycotina</taxon>
        <taxon>Leotiomycetes</taxon>
        <taxon>Helotiales</taxon>
        <taxon>Helotiaceae</taxon>
        <taxon>Glarea</taxon>
    </lineage>
</organism>
<dbReference type="eggNOG" id="KOG1920">
    <property type="taxonomic scope" value="Eukaryota"/>
</dbReference>
<keyword evidence="4" id="KW-0819">tRNA processing</keyword>
<dbReference type="GO" id="GO:0005634">
    <property type="term" value="C:nucleus"/>
    <property type="evidence" value="ECO:0007669"/>
    <property type="project" value="UniProtKB-SubCell"/>
</dbReference>
<feature type="domain" description="ELP1 first N-terminal beta-propeller" evidence="8">
    <location>
        <begin position="1"/>
        <end position="365"/>
    </location>
</feature>
<dbReference type="KEGG" id="glz:GLAREA_05299"/>
<dbReference type="UniPathway" id="UPA00988"/>
<dbReference type="PANTHER" id="PTHR12747:SF0">
    <property type="entry name" value="ELONGATOR COMPLEX PROTEIN 1"/>
    <property type="match status" value="1"/>
</dbReference>
<feature type="region of interest" description="Disordered" evidence="7">
    <location>
        <begin position="1168"/>
        <end position="1197"/>
    </location>
</feature>
<feature type="compositionally biased region" description="Polar residues" evidence="7">
    <location>
        <begin position="1168"/>
        <end position="1183"/>
    </location>
</feature>
<dbReference type="GO" id="GO:0033588">
    <property type="term" value="C:elongator holoenzyme complex"/>
    <property type="evidence" value="ECO:0007669"/>
    <property type="project" value="EnsemblFungi"/>
</dbReference>
<dbReference type="STRING" id="1116229.S3DVI8"/>
<dbReference type="GeneID" id="19464353"/>